<evidence type="ECO:0000256" key="1">
    <source>
        <dbReference type="ARBA" id="ARBA00004141"/>
    </source>
</evidence>
<evidence type="ECO:0000313" key="8">
    <source>
        <dbReference type="EMBL" id="OXA64788.1"/>
    </source>
</evidence>
<evidence type="ECO:0000256" key="2">
    <source>
        <dbReference type="ARBA" id="ARBA00006434"/>
    </source>
</evidence>
<dbReference type="InterPro" id="IPR001734">
    <property type="entry name" value="Na/solute_symporter"/>
</dbReference>
<evidence type="ECO:0000256" key="4">
    <source>
        <dbReference type="ARBA" id="ARBA00022989"/>
    </source>
</evidence>
<feature type="transmembrane region" description="Helical" evidence="7">
    <location>
        <begin position="60"/>
        <end position="78"/>
    </location>
</feature>
<evidence type="ECO:0000256" key="7">
    <source>
        <dbReference type="SAM" id="Phobius"/>
    </source>
</evidence>
<dbReference type="GO" id="GO:0005412">
    <property type="term" value="F:D-glucose:sodium symporter activity"/>
    <property type="evidence" value="ECO:0007669"/>
    <property type="project" value="TreeGrafter"/>
</dbReference>
<dbReference type="NCBIfam" id="TIGR00813">
    <property type="entry name" value="sss"/>
    <property type="match status" value="1"/>
</dbReference>
<sequence length="538" mass="58412">MSSKKKNSSALDFFLASKNMHWIPVGASVFATNIGSGNFVGLAGSGAASGIGVASFELNAIFVLILLAWVFIPVYMAAEVNTMPEYLTKRFGGDRIRICIAVLSLLLYIFTKIAADLYAGALFIQLALGYDGDQGEFVSIFILLLVAAGFTIAGGLSALMWADLVQTVLMVIGAVGLMILSFRAVGGYNELVRKYVADEASGNASTCGVLPGYSMHLFRPILPGESDLPWTGMLTGMTISSIWFWCADQVTVQRVLAAKSLTHAKAGCLFAAVLKFLPMYLVVFPGMAARILYKNTVACSTPEVCSKVCGSKSGCTNIAYPELVLNLLPVAILCSLTSIFNSASTIFTMDIWSKIRKQASDVELLVVGRVSIVVLLAISVAWVPILRELRSAELFVYVNQVANFLAPPITAIFMMAILIPRTTEEGAFWGLMIGLFLGVARFVLEYCFPAPLCSLGLIDTRARWIKWFVDDIHYLHYGLLLFLVTFAITLTISLISQPTPATEEDKDAIIETELEKRLTNSCAIVLLVATVSIFVYYA</sequence>
<keyword evidence="5 7" id="KW-0472">Membrane</keyword>
<dbReference type="Proteomes" id="UP000198287">
    <property type="component" value="Unassembled WGS sequence"/>
</dbReference>
<dbReference type="PANTHER" id="PTHR11819">
    <property type="entry name" value="SOLUTE CARRIER FAMILY 5"/>
    <property type="match status" value="1"/>
</dbReference>
<feature type="transmembrane region" description="Helical" evidence="7">
    <location>
        <begin position="228"/>
        <end position="247"/>
    </location>
</feature>
<dbReference type="GO" id="GO:0005886">
    <property type="term" value="C:plasma membrane"/>
    <property type="evidence" value="ECO:0007669"/>
    <property type="project" value="TreeGrafter"/>
</dbReference>
<name>A0A226F5R5_FOLCA</name>
<dbReference type="PROSITE" id="PS50283">
    <property type="entry name" value="NA_SOLUT_SYMP_3"/>
    <property type="match status" value="1"/>
</dbReference>
<feature type="transmembrane region" description="Helical" evidence="7">
    <location>
        <begin position="474"/>
        <end position="496"/>
    </location>
</feature>
<keyword evidence="3 7" id="KW-0812">Transmembrane</keyword>
<feature type="transmembrane region" description="Helical" evidence="7">
    <location>
        <begin position="397"/>
        <end position="419"/>
    </location>
</feature>
<dbReference type="PANTHER" id="PTHR11819:SF195">
    <property type="entry name" value="SODIUM_GLUCOSE COTRANSPORTER 4"/>
    <property type="match status" value="1"/>
</dbReference>
<protein>
    <submittedName>
        <fullName evidence="8">Sodium/glucose cotransporter 2</fullName>
    </submittedName>
</protein>
<feature type="transmembrane region" description="Helical" evidence="7">
    <location>
        <begin position="268"/>
        <end position="293"/>
    </location>
</feature>
<dbReference type="STRING" id="158441.A0A226F5R5"/>
<dbReference type="OrthoDB" id="6132759at2759"/>
<comment type="similarity">
    <text evidence="2 6">Belongs to the sodium:solute symporter (SSF) (TC 2.A.21) family.</text>
</comment>
<organism evidence="8 9">
    <name type="scientific">Folsomia candida</name>
    <name type="common">Springtail</name>
    <dbReference type="NCBI Taxonomy" id="158441"/>
    <lineage>
        <taxon>Eukaryota</taxon>
        <taxon>Metazoa</taxon>
        <taxon>Ecdysozoa</taxon>
        <taxon>Arthropoda</taxon>
        <taxon>Hexapoda</taxon>
        <taxon>Collembola</taxon>
        <taxon>Entomobryomorpha</taxon>
        <taxon>Isotomoidea</taxon>
        <taxon>Isotomidae</taxon>
        <taxon>Proisotominae</taxon>
        <taxon>Folsomia</taxon>
    </lineage>
</organism>
<comment type="caution">
    <text evidence="8">The sequence shown here is derived from an EMBL/GenBank/DDBJ whole genome shotgun (WGS) entry which is preliminary data.</text>
</comment>
<proteinExistence type="inferred from homology"/>
<feature type="transmembrane region" description="Helical" evidence="7">
    <location>
        <begin position="98"/>
        <end position="128"/>
    </location>
</feature>
<dbReference type="InterPro" id="IPR038377">
    <property type="entry name" value="Na/Glc_symporter_sf"/>
</dbReference>
<evidence type="ECO:0000313" key="9">
    <source>
        <dbReference type="Proteomes" id="UP000198287"/>
    </source>
</evidence>
<dbReference type="CDD" id="cd10329">
    <property type="entry name" value="SLC5sbd_SGLT1-like"/>
    <property type="match status" value="1"/>
</dbReference>
<keyword evidence="9" id="KW-1185">Reference proteome</keyword>
<evidence type="ECO:0000256" key="6">
    <source>
        <dbReference type="RuleBase" id="RU362091"/>
    </source>
</evidence>
<dbReference type="OMA" id="TATNESC"/>
<dbReference type="AlphaFoldDB" id="A0A226F5R5"/>
<comment type="subcellular location">
    <subcellularLocation>
        <location evidence="1">Membrane</location>
        <topology evidence="1">Multi-pass membrane protein</topology>
    </subcellularLocation>
</comment>
<feature type="transmembrane region" description="Helical" evidence="7">
    <location>
        <begin position="517"/>
        <end position="537"/>
    </location>
</feature>
<feature type="transmembrane region" description="Helical" evidence="7">
    <location>
        <begin position="426"/>
        <end position="444"/>
    </location>
</feature>
<gene>
    <name evidence="8" type="ORF">Fcan01_00069</name>
</gene>
<accession>A0A226F5R5</accession>
<feature type="transmembrane region" description="Helical" evidence="7">
    <location>
        <begin position="168"/>
        <end position="186"/>
    </location>
</feature>
<keyword evidence="4 7" id="KW-1133">Transmembrane helix</keyword>
<feature type="transmembrane region" description="Helical" evidence="7">
    <location>
        <begin position="364"/>
        <end position="385"/>
    </location>
</feature>
<feature type="transmembrane region" description="Helical" evidence="7">
    <location>
        <begin position="140"/>
        <end position="161"/>
    </location>
</feature>
<evidence type="ECO:0000256" key="3">
    <source>
        <dbReference type="ARBA" id="ARBA00022692"/>
    </source>
</evidence>
<reference evidence="8 9" key="1">
    <citation type="submission" date="2015-12" db="EMBL/GenBank/DDBJ databases">
        <title>The genome of Folsomia candida.</title>
        <authorList>
            <person name="Faddeeva A."/>
            <person name="Derks M.F."/>
            <person name="Anvar Y."/>
            <person name="Smit S."/>
            <person name="Van Straalen N."/>
            <person name="Roelofs D."/>
        </authorList>
    </citation>
    <scope>NUCLEOTIDE SEQUENCE [LARGE SCALE GENOMIC DNA]</scope>
    <source>
        <strain evidence="8 9">VU population</strain>
        <tissue evidence="8">Whole body</tissue>
    </source>
</reference>
<dbReference type="Gene3D" id="1.20.1730.10">
    <property type="entry name" value="Sodium/glucose cotransporter"/>
    <property type="match status" value="1"/>
</dbReference>
<dbReference type="EMBL" id="LNIX01000001">
    <property type="protein sequence ID" value="OXA64788.1"/>
    <property type="molecule type" value="Genomic_DNA"/>
</dbReference>
<evidence type="ECO:0000256" key="5">
    <source>
        <dbReference type="ARBA" id="ARBA00023136"/>
    </source>
</evidence>
<dbReference type="Pfam" id="PF00474">
    <property type="entry name" value="SSF"/>
    <property type="match status" value="1"/>
</dbReference>